<organism evidence="1 2">
    <name type="scientific">Phaseolus angularis</name>
    <name type="common">Azuki bean</name>
    <name type="synonym">Vigna angularis</name>
    <dbReference type="NCBI Taxonomy" id="3914"/>
    <lineage>
        <taxon>Eukaryota</taxon>
        <taxon>Viridiplantae</taxon>
        <taxon>Streptophyta</taxon>
        <taxon>Embryophyta</taxon>
        <taxon>Tracheophyta</taxon>
        <taxon>Spermatophyta</taxon>
        <taxon>Magnoliopsida</taxon>
        <taxon>eudicotyledons</taxon>
        <taxon>Gunneridae</taxon>
        <taxon>Pentapetalae</taxon>
        <taxon>rosids</taxon>
        <taxon>fabids</taxon>
        <taxon>Fabales</taxon>
        <taxon>Fabaceae</taxon>
        <taxon>Papilionoideae</taxon>
        <taxon>50 kb inversion clade</taxon>
        <taxon>NPAAA clade</taxon>
        <taxon>indigoferoid/millettioid clade</taxon>
        <taxon>Phaseoleae</taxon>
        <taxon>Vigna</taxon>
    </lineage>
</organism>
<comment type="caution">
    <text evidence="1">The sequence shown here is derived from an EMBL/GenBank/DDBJ whole genome shotgun (WGS) entry which is preliminary data.</text>
</comment>
<evidence type="ECO:0000313" key="1">
    <source>
        <dbReference type="EMBL" id="KAG2406415.1"/>
    </source>
</evidence>
<gene>
    <name evidence="1" type="ORF">HKW66_Vig0056710</name>
</gene>
<dbReference type="Proteomes" id="UP000743370">
    <property type="component" value="Unassembled WGS sequence"/>
</dbReference>
<dbReference type="AlphaFoldDB" id="A0A8T0L8U6"/>
<proteinExistence type="predicted"/>
<name>A0A8T0L8U6_PHAAN</name>
<dbReference type="EMBL" id="JABFOF010000002">
    <property type="protein sequence ID" value="KAG2406415.1"/>
    <property type="molecule type" value="Genomic_DNA"/>
</dbReference>
<sequence length="79" mass="9202">MKLAMKVIGLRDGLIRTQIWGFLFLIWDYPRLRLVTCSKVENNHDCFVVASKMRRDDVEGTEFCGVLQVIAISIRTNHY</sequence>
<reference evidence="1 2" key="1">
    <citation type="submission" date="2020-05" db="EMBL/GenBank/DDBJ databases">
        <title>Vigna angularis (adzuki bean) Var. LongXiaoDou No. 4 denovo assembly.</title>
        <authorList>
            <person name="Xiang H."/>
        </authorList>
    </citation>
    <scope>NUCLEOTIDE SEQUENCE [LARGE SCALE GENOMIC DNA]</scope>
    <source>
        <tissue evidence="1">Leaf</tissue>
    </source>
</reference>
<evidence type="ECO:0000313" key="2">
    <source>
        <dbReference type="Proteomes" id="UP000743370"/>
    </source>
</evidence>
<protein>
    <submittedName>
        <fullName evidence="1">Uncharacterized protein</fullName>
    </submittedName>
</protein>
<accession>A0A8T0L8U6</accession>